<dbReference type="EMBL" id="CVMT01000013">
    <property type="protein sequence ID" value="CRG92628.1"/>
    <property type="molecule type" value="Genomic_DNA"/>
</dbReference>
<protein>
    <submittedName>
        <fullName evidence="2">Uncharacterized protein</fullName>
    </submittedName>
</protein>
<feature type="compositionally biased region" description="Low complexity" evidence="1">
    <location>
        <begin position="25"/>
        <end position="41"/>
    </location>
</feature>
<keyword evidence="3" id="KW-1185">Reference proteome</keyword>
<evidence type="ECO:0000313" key="2">
    <source>
        <dbReference type="EMBL" id="CRG92628.1"/>
    </source>
</evidence>
<feature type="region of interest" description="Disordered" evidence="1">
    <location>
        <begin position="171"/>
        <end position="482"/>
    </location>
</feature>
<reference evidence="2 3" key="1">
    <citation type="submission" date="2015-04" db="EMBL/GenBank/DDBJ databases">
        <authorList>
            <person name="Syromyatnikov M.Y."/>
            <person name="Popov V.N."/>
        </authorList>
    </citation>
    <scope>NUCLEOTIDE SEQUENCE [LARGE SCALE GENOMIC DNA]</scope>
    <source>
        <strain evidence="2">WF-38-12</strain>
    </source>
</reference>
<feature type="compositionally biased region" description="Polar residues" evidence="1">
    <location>
        <begin position="244"/>
        <end position="259"/>
    </location>
</feature>
<dbReference type="AlphaFoldDB" id="A0A0U1MAJ9"/>
<dbReference type="Proteomes" id="UP000054383">
    <property type="component" value="Unassembled WGS sequence"/>
</dbReference>
<feature type="compositionally biased region" description="Polar residues" evidence="1">
    <location>
        <begin position="322"/>
        <end position="348"/>
    </location>
</feature>
<feature type="compositionally biased region" description="Basic residues" evidence="1">
    <location>
        <begin position="382"/>
        <end position="394"/>
    </location>
</feature>
<dbReference type="OMA" id="DGMKNWL"/>
<feature type="compositionally biased region" description="Low complexity" evidence="1">
    <location>
        <begin position="286"/>
        <end position="309"/>
    </location>
</feature>
<dbReference type="STRING" id="28573.A0A0U1MAJ9"/>
<evidence type="ECO:0000313" key="3">
    <source>
        <dbReference type="Proteomes" id="UP000054383"/>
    </source>
</evidence>
<evidence type="ECO:0000256" key="1">
    <source>
        <dbReference type="SAM" id="MobiDB-lite"/>
    </source>
</evidence>
<gene>
    <name evidence="2" type="ORF">PISL3812_09691</name>
</gene>
<accession>A0A0U1MAJ9</accession>
<feature type="region of interest" description="Disordered" evidence="1">
    <location>
        <begin position="1"/>
        <end position="123"/>
    </location>
</feature>
<proteinExistence type="predicted"/>
<feature type="compositionally biased region" description="Pro residues" evidence="1">
    <location>
        <begin position="81"/>
        <end position="91"/>
    </location>
</feature>
<feature type="compositionally biased region" description="Basic and acidic residues" evidence="1">
    <location>
        <begin position="94"/>
        <end position="123"/>
    </location>
</feature>
<feature type="compositionally biased region" description="Polar residues" evidence="1">
    <location>
        <begin position="172"/>
        <end position="190"/>
    </location>
</feature>
<organism evidence="2 3">
    <name type="scientific">Talaromyces islandicus</name>
    <name type="common">Penicillium islandicum</name>
    <dbReference type="NCBI Taxonomy" id="28573"/>
    <lineage>
        <taxon>Eukaryota</taxon>
        <taxon>Fungi</taxon>
        <taxon>Dikarya</taxon>
        <taxon>Ascomycota</taxon>
        <taxon>Pezizomycotina</taxon>
        <taxon>Eurotiomycetes</taxon>
        <taxon>Eurotiomycetidae</taxon>
        <taxon>Eurotiales</taxon>
        <taxon>Trichocomaceae</taxon>
        <taxon>Talaromyces</taxon>
        <taxon>Talaromyces sect. Islandici</taxon>
    </lineage>
</organism>
<sequence>MLLTLKPPIQNGIKGPHEYSIIRQSRPTPNPSSTATATGSPPSTPPTRPSPERAMDQNPLRGLPPPSAMPLAPDAQVTAPAPVPQLPPPPLHWHTPDDAMRHWLQTKAEEDRRRQEEERTRQESLRLEQRRIENNMLREAFQAGVPPHMVPLIFTGLGGGNTARASWDMAQQVEQSTQATHQRALSQHHQQAIPPPPGSAAESAQTLPSDFRRESRAIPPNPYATQVALPPASAPSQPLPPSPTRSQRYSITSQTNSVRSGDLRPPASSASRLNSGDTRETPSSHATAAQYQSSPSAPAPASIPAKSEATSSIFFHHWVPPGQSQPNTPSSKGQQETAPRSQLRSESLPSPPNRKRKAQGPHQPPPLPTSQPGHSPPSMVHTTRHSAPGRRGHSRGQSDVSYEARYREYSEPEQQRRQSDRGPEVDNSHLTSRRGYTEAETAPAPPHAEREDSRPRSISATQYDPRAASQEGGYGGAYHPHD</sequence>
<feature type="compositionally biased region" description="Basic and acidic residues" evidence="1">
    <location>
        <begin position="402"/>
        <end position="427"/>
    </location>
</feature>
<name>A0A0U1MAJ9_TALIS</name>
<dbReference type="OrthoDB" id="20105at2759"/>